<dbReference type="EMBL" id="JAESDN010000011">
    <property type="protein sequence ID" value="KAG7044126.1"/>
    <property type="molecule type" value="Genomic_DNA"/>
</dbReference>
<organism evidence="1 2">
    <name type="scientific">Colletotrichum scovillei</name>
    <dbReference type="NCBI Taxonomy" id="1209932"/>
    <lineage>
        <taxon>Eukaryota</taxon>
        <taxon>Fungi</taxon>
        <taxon>Dikarya</taxon>
        <taxon>Ascomycota</taxon>
        <taxon>Pezizomycotina</taxon>
        <taxon>Sordariomycetes</taxon>
        <taxon>Hypocreomycetidae</taxon>
        <taxon>Glomerellales</taxon>
        <taxon>Glomerellaceae</taxon>
        <taxon>Colletotrichum</taxon>
        <taxon>Colletotrichum acutatum species complex</taxon>
    </lineage>
</organism>
<keyword evidence="2" id="KW-1185">Reference proteome</keyword>
<accession>A0A9P7U6H7</accession>
<comment type="caution">
    <text evidence="1">The sequence shown here is derived from an EMBL/GenBank/DDBJ whole genome shotgun (WGS) entry which is preliminary data.</text>
</comment>
<dbReference type="Proteomes" id="UP000699042">
    <property type="component" value="Unassembled WGS sequence"/>
</dbReference>
<gene>
    <name evidence="1" type="ORF">JMJ77_011942</name>
</gene>
<sequence>MRDGIRLLLMGHTTHLSHHSWRDEGENHIVARHELHCLSRYPHLQHSFTNAKMPSARGFIKGIAGGNKFTSTFIIDDIQYHFSGSFSPAVQEFVSNSATLEYESLGSLTSNRDFDGKIGTQSVTLEVVDGPKITGNLELPISPASRVSGTGVWNQN</sequence>
<protein>
    <submittedName>
        <fullName evidence="1">Uncharacterized protein</fullName>
    </submittedName>
</protein>
<proteinExistence type="predicted"/>
<reference evidence="1" key="1">
    <citation type="submission" date="2021-05" db="EMBL/GenBank/DDBJ databases">
        <title>Comparative genomics of three Colletotrichum scovillei strains and genetic complementation revealed genes involved fungal growth and virulence on chili pepper.</title>
        <authorList>
            <person name="Hsieh D.-K."/>
            <person name="Chuang S.-C."/>
            <person name="Chen C.-Y."/>
            <person name="Chao Y.-T."/>
            <person name="Lu M.-Y.J."/>
            <person name="Lee M.-H."/>
            <person name="Shih M.-C."/>
        </authorList>
    </citation>
    <scope>NUCLEOTIDE SEQUENCE</scope>
    <source>
        <strain evidence="1">Coll-153</strain>
    </source>
</reference>
<evidence type="ECO:0000313" key="2">
    <source>
        <dbReference type="Proteomes" id="UP000699042"/>
    </source>
</evidence>
<evidence type="ECO:0000313" key="1">
    <source>
        <dbReference type="EMBL" id="KAG7044126.1"/>
    </source>
</evidence>
<dbReference type="AlphaFoldDB" id="A0A9P7U6H7"/>
<name>A0A9P7U6H7_9PEZI</name>